<feature type="domain" description="Peptidase M13 N-terminal" evidence="10">
    <location>
        <begin position="3"/>
        <end position="105"/>
    </location>
</feature>
<gene>
    <name evidence="11" type="ORF">NQ317_006654</name>
</gene>
<keyword evidence="8" id="KW-0482">Metalloprotease</keyword>
<protein>
    <recommendedName>
        <fullName evidence="13">Endothelin-converting enzyme 1</fullName>
    </recommendedName>
</protein>
<evidence type="ECO:0000256" key="2">
    <source>
        <dbReference type="ARBA" id="ARBA00004401"/>
    </source>
</evidence>
<feature type="domain" description="Peptidase M13 C-terminal" evidence="9">
    <location>
        <begin position="123"/>
        <end position="212"/>
    </location>
</feature>
<dbReference type="EMBL" id="JAPWTJ010002222">
    <property type="protein sequence ID" value="KAJ8967239.1"/>
    <property type="molecule type" value="Genomic_DNA"/>
</dbReference>
<keyword evidence="5" id="KW-0479">Metal-binding</keyword>
<dbReference type="Pfam" id="PF01431">
    <property type="entry name" value="Peptidase_M13"/>
    <property type="match status" value="1"/>
</dbReference>
<keyword evidence="7" id="KW-0862">Zinc</keyword>
<evidence type="ECO:0000259" key="9">
    <source>
        <dbReference type="Pfam" id="PF01431"/>
    </source>
</evidence>
<evidence type="ECO:0000256" key="5">
    <source>
        <dbReference type="ARBA" id="ARBA00022723"/>
    </source>
</evidence>
<evidence type="ECO:0000313" key="11">
    <source>
        <dbReference type="EMBL" id="KAJ8967239.1"/>
    </source>
</evidence>
<evidence type="ECO:0000256" key="3">
    <source>
        <dbReference type="ARBA" id="ARBA00007357"/>
    </source>
</evidence>
<dbReference type="PANTHER" id="PTHR11733">
    <property type="entry name" value="ZINC METALLOPROTEASE FAMILY M13 NEPRILYSIN-RELATED"/>
    <property type="match status" value="1"/>
</dbReference>
<organism evidence="11 12">
    <name type="scientific">Molorchus minor</name>
    <dbReference type="NCBI Taxonomy" id="1323400"/>
    <lineage>
        <taxon>Eukaryota</taxon>
        <taxon>Metazoa</taxon>
        <taxon>Ecdysozoa</taxon>
        <taxon>Arthropoda</taxon>
        <taxon>Hexapoda</taxon>
        <taxon>Insecta</taxon>
        <taxon>Pterygota</taxon>
        <taxon>Neoptera</taxon>
        <taxon>Endopterygota</taxon>
        <taxon>Coleoptera</taxon>
        <taxon>Polyphaga</taxon>
        <taxon>Cucujiformia</taxon>
        <taxon>Chrysomeloidea</taxon>
        <taxon>Cerambycidae</taxon>
        <taxon>Lamiinae</taxon>
        <taxon>Monochamini</taxon>
        <taxon>Molorchus</taxon>
    </lineage>
</organism>
<keyword evidence="12" id="KW-1185">Reference proteome</keyword>
<keyword evidence="6" id="KW-0378">Hydrolase</keyword>
<evidence type="ECO:0008006" key="13">
    <source>
        <dbReference type="Google" id="ProtNLM"/>
    </source>
</evidence>
<sequence>VQASYMAWAVISTSTDYMTKEIRDEFKKIEKPVNRTRTKSSRNDECATIATGLFRGVAEGEYIRRYTPPEKRRAVREIIDNIKDYFKESIRKSTWMEQETTDEAISDKDEVEGVFESAEIGILPASILQGLMFDDKRPNYMNYGALGSIVGHEFTHGITYNFFAEKNASSWSKKSTENFENSARCLIDQYDTYINQMGRGNNTKSNKTSVETDKDGRVLRYCHDLGGHLTVPLTAEELWFPRVITCTLWAGLSC</sequence>
<evidence type="ECO:0000256" key="1">
    <source>
        <dbReference type="ARBA" id="ARBA00001947"/>
    </source>
</evidence>
<evidence type="ECO:0000313" key="12">
    <source>
        <dbReference type="Proteomes" id="UP001162164"/>
    </source>
</evidence>
<comment type="similarity">
    <text evidence="3">Belongs to the peptidase M13 family.</text>
</comment>
<dbReference type="InterPro" id="IPR018497">
    <property type="entry name" value="Peptidase_M13_C"/>
</dbReference>
<dbReference type="Pfam" id="PF05649">
    <property type="entry name" value="Peptidase_M13_N"/>
    <property type="match status" value="1"/>
</dbReference>
<evidence type="ECO:0000259" key="10">
    <source>
        <dbReference type="Pfam" id="PF05649"/>
    </source>
</evidence>
<dbReference type="InterPro" id="IPR042089">
    <property type="entry name" value="Peptidase_M13_dom_2"/>
</dbReference>
<dbReference type="PRINTS" id="PR00786">
    <property type="entry name" value="NEPRILYSIN"/>
</dbReference>
<proteinExistence type="inferred from homology"/>
<evidence type="ECO:0000256" key="8">
    <source>
        <dbReference type="ARBA" id="ARBA00023049"/>
    </source>
</evidence>
<dbReference type="InterPro" id="IPR000718">
    <property type="entry name" value="Peptidase_M13"/>
</dbReference>
<comment type="subcellular location">
    <subcellularLocation>
        <location evidence="2">Cell membrane</location>
        <topology evidence="2">Single-pass type II membrane protein</topology>
    </subcellularLocation>
</comment>
<feature type="non-terminal residue" evidence="11">
    <location>
        <position position="1"/>
    </location>
</feature>
<dbReference type="InterPro" id="IPR008753">
    <property type="entry name" value="Peptidase_M13_N"/>
</dbReference>
<comment type="caution">
    <text evidence="11">The sequence shown here is derived from an EMBL/GenBank/DDBJ whole genome shotgun (WGS) entry which is preliminary data.</text>
</comment>
<keyword evidence="4" id="KW-0645">Protease</keyword>
<dbReference type="Gene3D" id="1.10.1380.10">
    <property type="entry name" value="Neutral endopeptidase , domain2"/>
    <property type="match status" value="1"/>
</dbReference>
<evidence type="ECO:0000256" key="6">
    <source>
        <dbReference type="ARBA" id="ARBA00022801"/>
    </source>
</evidence>
<dbReference type="PROSITE" id="PS51885">
    <property type="entry name" value="NEPRILYSIN"/>
    <property type="match status" value="1"/>
</dbReference>
<evidence type="ECO:0000256" key="4">
    <source>
        <dbReference type="ARBA" id="ARBA00022670"/>
    </source>
</evidence>
<dbReference type="SUPFAM" id="SSF55486">
    <property type="entry name" value="Metalloproteases ('zincins'), catalytic domain"/>
    <property type="match status" value="1"/>
</dbReference>
<dbReference type="InterPro" id="IPR024079">
    <property type="entry name" value="MetalloPept_cat_dom_sf"/>
</dbReference>
<dbReference type="PANTHER" id="PTHR11733:SF133">
    <property type="entry name" value="PHOSPHATE-REGULATING NEUTRAL ENDOPEPTIDASE PHEX"/>
    <property type="match status" value="1"/>
</dbReference>
<dbReference type="Proteomes" id="UP001162164">
    <property type="component" value="Unassembled WGS sequence"/>
</dbReference>
<comment type="cofactor">
    <cofactor evidence="1">
        <name>Zn(2+)</name>
        <dbReference type="ChEBI" id="CHEBI:29105"/>
    </cofactor>
</comment>
<name>A0ABQ9IVR9_9CUCU</name>
<reference evidence="11" key="1">
    <citation type="journal article" date="2023" name="Insect Mol. Biol.">
        <title>Genome sequencing provides insights into the evolution of gene families encoding plant cell wall-degrading enzymes in longhorned beetles.</title>
        <authorList>
            <person name="Shin N.R."/>
            <person name="Okamura Y."/>
            <person name="Kirsch R."/>
            <person name="Pauchet Y."/>
        </authorList>
    </citation>
    <scope>NUCLEOTIDE SEQUENCE</scope>
    <source>
        <strain evidence="11">MMC_N1</strain>
    </source>
</reference>
<accession>A0ABQ9IVR9</accession>
<dbReference type="Gene3D" id="3.40.390.10">
    <property type="entry name" value="Collagenase (Catalytic Domain)"/>
    <property type="match status" value="2"/>
</dbReference>
<evidence type="ECO:0000256" key="7">
    <source>
        <dbReference type="ARBA" id="ARBA00022833"/>
    </source>
</evidence>